<sequence length="412" mass="45528">MTQPMLILYTSFLLALGNCAPIQAPATVPQPQPTEQTMTAEPEQAPQVRPLQTGAEQLELYLPQLKGKRVGLVVNQTSVVGQTHLVDTLLSRGVDVVTIFAPEHGFRGEADAGAYVKDAKDIRTGLLIISLYGKNKKPSTEQVNNLDVLVFDIQDVGARFYTYISTMHYVMEAAAENNKPVLVLDRPNPNGHYVDGPVLEKEQQSFVGMHPIPIVHGLTVGELAEMINGEKWLEGQRQADLTVVPVANYTHNTAYILPVKPSPNLPNAQAITLYPSLCLFEGTNVSVGRGTPSPFQVIGSPYYTVKTFKFTPESTAGATNPPHKGQTCYGMDLTDPAKAQPFTLAYLQEMYQHSTQKDKFFNNFFEKLAGTSQLREQIKAGKTEAEIRASWEPALSNYKSLREQYLLYPENN</sequence>
<keyword evidence="2" id="KW-0732">Signal</keyword>
<dbReference type="InterPro" id="IPR008302">
    <property type="entry name" value="NamZ"/>
</dbReference>
<evidence type="ECO:0000313" key="6">
    <source>
        <dbReference type="Proteomes" id="UP000256708"/>
    </source>
</evidence>
<comment type="caution">
    <text evidence="5">The sequence shown here is derived from an EMBL/GenBank/DDBJ whole genome shotgun (WGS) entry which is preliminary data.</text>
</comment>
<evidence type="ECO:0000256" key="2">
    <source>
        <dbReference type="SAM" id="SignalP"/>
    </source>
</evidence>
<feature type="region of interest" description="Disordered" evidence="1">
    <location>
        <begin position="26"/>
        <end position="47"/>
    </location>
</feature>
<dbReference type="EMBL" id="QRGR01000007">
    <property type="protein sequence ID" value="RDV15951.1"/>
    <property type="molecule type" value="Genomic_DNA"/>
</dbReference>
<dbReference type="Pfam" id="PF07075">
    <property type="entry name" value="NamZ_N"/>
    <property type="match status" value="1"/>
</dbReference>
<feature type="chain" id="PRO_5017682273" evidence="2">
    <location>
        <begin position="27"/>
        <end position="412"/>
    </location>
</feature>
<keyword evidence="6" id="KW-1185">Reference proteome</keyword>
<dbReference type="Proteomes" id="UP000256708">
    <property type="component" value="Unassembled WGS sequence"/>
</dbReference>
<dbReference type="PIRSF" id="PIRSF016719">
    <property type="entry name" value="UCP016719"/>
    <property type="match status" value="1"/>
</dbReference>
<feature type="compositionally biased region" description="Low complexity" evidence="1">
    <location>
        <begin position="26"/>
        <end position="45"/>
    </location>
</feature>
<dbReference type="Gene3D" id="3.40.50.12170">
    <property type="entry name" value="Uncharacterised protein PF07075, DUF1343"/>
    <property type="match status" value="1"/>
</dbReference>
<dbReference type="Gene3D" id="3.90.1150.140">
    <property type="match status" value="1"/>
</dbReference>
<reference evidence="6" key="1">
    <citation type="submission" date="2018-08" db="EMBL/GenBank/DDBJ databases">
        <authorList>
            <person name="Liu Z.-W."/>
            <person name="Du Z.-J."/>
        </authorList>
    </citation>
    <scope>NUCLEOTIDE SEQUENCE [LARGE SCALE GENOMIC DNA]</scope>
    <source>
        <strain evidence="6">H4X</strain>
    </source>
</reference>
<dbReference type="InterPro" id="IPR048502">
    <property type="entry name" value="NamZ_N"/>
</dbReference>
<dbReference type="RefSeq" id="WP_115565023.1">
    <property type="nucleotide sequence ID" value="NZ_QRGR01000007.1"/>
</dbReference>
<dbReference type="PANTHER" id="PTHR42915">
    <property type="entry name" value="HYPOTHETICAL 460 KDA PROTEIN IN FEUA-SIGW INTERGENIC REGION [PRECURSOR]"/>
    <property type="match status" value="1"/>
</dbReference>
<organism evidence="5 6">
    <name type="scientific">Pontibacter diazotrophicus</name>
    <dbReference type="NCBI Taxonomy" id="1400979"/>
    <lineage>
        <taxon>Bacteria</taxon>
        <taxon>Pseudomonadati</taxon>
        <taxon>Bacteroidota</taxon>
        <taxon>Cytophagia</taxon>
        <taxon>Cytophagales</taxon>
        <taxon>Hymenobacteraceae</taxon>
        <taxon>Pontibacter</taxon>
    </lineage>
</organism>
<evidence type="ECO:0000259" key="4">
    <source>
        <dbReference type="Pfam" id="PF20732"/>
    </source>
</evidence>
<gene>
    <name evidence="5" type="ORF">DXT99_07040</name>
</gene>
<name>A0A3D8LEU0_9BACT</name>
<dbReference type="GO" id="GO:0033922">
    <property type="term" value="F:peptidoglycan beta-N-acetylmuramidase activity"/>
    <property type="evidence" value="ECO:0007669"/>
    <property type="project" value="InterPro"/>
</dbReference>
<proteinExistence type="predicted"/>
<evidence type="ECO:0000259" key="3">
    <source>
        <dbReference type="Pfam" id="PF07075"/>
    </source>
</evidence>
<feature type="signal peptide" evidence="2">
    <location>
        <begin position="1"/>
        <end position="26"/>
    </location>
</feature>
<accession>A0A3D8LEU0</accession>
<dbReference type="Pfam" id="PF20732">
    <property type="entry name" value="NamZ_C"/>
    <property type="match status" value="1"/>
</dbReference>
<dbReference type="AlphaFoldDB" id="A0A3D8LEU0"/>
<dbReference type="PANTHER" id="PTHR42915:SF1">
    <property type="entry name" value="PEPTIDOGLYCAN BETA-N-ACETYLMURAMIDASE NAMZ"/>
    <property type="match status" value="1"/>
</dbReference>
<feature type="domain" description="Peptidoglycan beta-N-acetylmuramidase NamZ C-terminal" evidence="4">
    <location>
        <begin position="273"/>
        <end position="408"/>
    </location>
</feature>
<evidence type="ECO:0000313" key="5">
    <source>
        <dbReference type="EMBL" id="RDV15951.1"/>
    </source>
</evidence>
<dbReference type="InterPro" id="IPR048503">
    <property type="entry name" value="NamZ_C"/>
</dbReference>
<feature type="domain" description="Peptidoglycan beta-N-acetylmuramidase NamZ N-terminal" evidence="3">
    <location>
        <begin position="70"/>
        <end position="268"/>
    </location>
</feature>
<evidence type="ECO:0000256" key="1">
    <source>
        <dbReference type="SAM" id="MobiDB-lite"/>
    </source>
</evidence>
<dbReference type="OrthoDB" id="9801061at2"/>
<protein>
    <submittedName>
        <fullName evidence="5">DUF1343 domain-containing protein</fullName>
    </submittedName>
</protein>